<name>A0A9J6ATD5_SOLCO</name>
<accession>A0A9J6ATD5</accession>
<keyword evidence="2" id="KW-1185">Reference proteome</keyword>
<gene>
    <name evidence="1" type="ORF">H5410_012878</name>
</gene>
<comment type="caution">
    <text evidence="1">The sequence shown here is derived from an EMBL/GenBank/DDBJ whole genome shotgun (WGS) entry which is preliminary data.</text>
</comment>
<proteinExistence type="predicted"/>
<dbReference type="Proteomes" id="UP000824120">
    <property type="component" value="Chromosome 2"/>
</dbReference>
<dbReference type="PANTHER" id="PTHR10492:SF94">
    <property type="entry name" value="ATP-DEPENDENT DNA HELICASE"/>
    <property type="match status" value="1"/>
</dbReference>
<dbReference type="EMBL" id="JACXVP010000002">
    <property type="protein sequence ID" value="KAG5627660.1"/>
    <property type="molecule type" value="Genomic_DNA"/>
</dbReference>
<evidence type="ECO:0000313" key="2">
    <source>
        <dbReference type="Proteomes" id="UP000824120"/>
    </source>
</evidence>
<evidence type="ECO:0000313" key="1">
    <source>
        <dbReference type="EMBL" id="KAG5627660.1"/>
    </source>
</evidence>
<dbReference type="AlphaFoldDB" id="A0A9J6ATD5"/>
<protein>
    <submittedName>
        <fullName evidence="1">Uncharacterized protein</fullName>
    </submittedName>
</protein>
<reference evidence="1 2" key="1">
    <citation type="submission" date="2020-09" db="EMBL/GenBank/DDBJ databases">
        <title>De no assembly of potato wild relative species, Solanum commersonii.</title>
        <authorList>
            <person name="Cho K."/>
        </authorList>
    </citation>
    <scope>NUCLEOTIDE SEQUENCE [LARGE SCALE GENOMIC DNA]</scope>
    <source>
        <strain evidence="1">LZ3.2</strain>
        <tissue evidence="1">Leaf</tissue>
    </source>
</reference>
<dbReference type="OrthoDB" id="2439059at2759"/>
<organism evidence="1 2">
    <name type="scientific">Solanum commersonii</name>
    <name type="common">Commerson's wild potato</name>
    <name type="synonym">Commerson's nightshade</name>
    <dbReference type="NCBI Taxonomy" id="4109"/>
    <lineage>
        <taxon>Eukaryota</taxon>
        <taxon>Viridiplantae</taxon>
        <taxon>Streptophyta</taxon>
        <taxon>Embryophyta</taxon>
        <taxon>Tracheophyta</taxon>
        <taxon>Spermatophyta</taxon>
        <taxon>Magnoliopsida</taxon>
        <taxon>eudicotyledons</taxon>
        <taxon>Gunneridae</taxon>
        <taxon>Pentapetalae</taxon>
        <taxon>asterids</taxon>
        <taxon>lamiids</taxon>
        <taxon>Solanales</taxon>
        <taxon>Solanaceae</taxon>
        <taxon>Solanoideae</taxon>
        <taxon>Solaneae</taxon>
        <taxon>Solanum</taxon>
    </lineage>
</organism>
<dbReference type="PANTHER" id="PTHR10492">
    <property type="match status" value="1"/>
</dbReference>
<sequence length="109" mass="12293">MQAVVINLQLHLPGKQAGATSFENLQTVNGRKCETFNEAAKERGLLESYNSISECLREAVTFKMPTTLQSLFATILVHCNPTDVRSLWDTYYSDMSEDFQRSHCTTIEA</sequence>